<comment type="caution">
    <text evidence="1">The sequence shown here is derived from an EMBL/GenBank/DDBJ whole genome shotgun (WGS) entry which is preliminary data.</text>
</comment>
<dbReference type="AlphaFoldDB" id="A0ABD3CY76"/>
<organism evidence="1 2">
    <name type="scientific">Castilleja foliolosa</name>
    <dbReference type="NCBI Taxonomy" id="1961234"/>
    <lineage>
        <taxon>Eukaryota</taxon>
        <taxon>Viridiplantae</taxon>
        <taxon>Streptophyta</taxon>
        <taxon>Embryophyta</taxon>
        <taxon>Tracheophyta</taxon>
        <taxon>Spermatophyta</taxon>
        <taxon>Magnoliopsida</taxon>
        <taxon>eudicotyledons</taxon>
        <taxon>Gunneridae</taxon>
        <taxon>Pentapetalae</taxon>
        <taxon>asterids</taxon>
        <taxon>lamiids</taxon>
        <taxon>Lamiales</taxon>
        <taxon>Orobanchaceae</taxon>
        <taxon>Pedicularideae</taxon>
        <taxon>Castillejinae</taxon>
        <taxon>Castilleja</taxon>
    </lineage>
</organism>
<sequence length="65" mass="7262">MMAEEVENGEFVITSSKHDKSAKQIDGCFVKCGDFLARCSTIRHILPSLKSDVTIEKFKAMVNNL</sequence>
<accession>A0ABD3CY76</accession>
<evidence type="ECO:0000313" key="1">
    <source>
        <dbReference type="EMBL" id="KAL3634074.1"/>
    </source>
</evidence>
<keyword evidence="2" id="KW-1185">Reference proteome</keyword>
<proteinExistence type="predicted"/>
<dbReference type="Proteomes" id="UP001632038">
    <property type="component" value="Unassembled WGS sequence"/>
</dbReference>
<gene>
    <name evidence="1" type="ORF">CASFOL_021128</name>
</gene>
<evidence type="ECO:0000313" key="2">
    <source>
        <dbReference type="Proteomes" id="UP001632038"/>
    </source>
</evidence>
<dbReference type="EMBL" id="JAVIJP010000028">
    <property type="protein sequence ID" value="KAL3634074.1"/>
    <property type="molecule type" value="Genomic_DNA"/>
</dbReference>
<protein>
    <submittedName>
        <fullName evidence="1">Uncharacterized protein</fullName>
    </submittedName>
</protein>
<reference evidence="2" key="1">
    <citation type="journal article" date="2024" name="IScience">
        <title>Strigolactones Initiate the Formation of Haustorium-like Structures in Castilleja.</title>
        <authorList>
            <person name="Buerger M."/>
            <person name="Peterson D."/>
            <person name="Chory J."/>
        </authorList>
    </citation>
    <scope>NUCLEOTIDE SEQUENCE [LARGE SCALE GENOMIC DNA]</scope>
</reference>
<name>A0ABD3CY76_9LAMI</name>